<dbReference type="PANTHER" id="PTHR10153">
    <property type="entry name" value="SMALL CONDUCTANCE CALCIUM-ACTIVATED POTASSIUM CHANNEL"/>
    <property type="match status" value="1"/>
</dbReference>
<dbReference type="GeneID" id="106472990"/>
<evidence type="ECO:0000313" key="11">
    <source>
        <dbReference type="Proteomes" id="UP000694941"/>
    </source>
</evidence>
<protein>
    <submittedName>
        <fullName evidence="12">Small conductance calcium-activated potassium channel protein-like</fullName>
    </submittedName>
</protein>
<comment type="subcellular location">
    <subcellularLocation>
        <location evidence="1">Membrane</location>
        <topology evidence="1">Multi-pass membrane protein</topology>
    </subcellularLocation>
</comment>
<dbReference type="Pfam" id="PF02888">
    <property type="entry name" value="CaMBD"/>
    <property type="match status" value="1"/>
</dbReference>
<feature type="region of interest" description="Disordered" evidence="9">
    <location>
        <begin position="203"/>
        <end position="227"/>
    </location>
</feature>
<keyword evidence="8" id="KW-0175">Coiled coil</keyword>
<keyword evidence="2" id="KW-0813">Transport</keyword>
<evidence type="ECO:0000256" key="4">
    <source>
        <dbReference type="ARBA" id="ARBA00022989"/>
    </source>
</evidence>
<organism evidence="11 12">
    <name type="scientific">Limulus polyphemus</name>
    <name type="common">Atlantic horseshoe crab</name>
    <dbReference type="NCBI Taxonomy" id="6850"/>
    <lineage>
        <taxon>Eukaryota</taxon>
        <taxon>Metazoa</taxon>
        <taxon>Ecdysozoa</taxon>
        <taxon>Arthropoda</taxon>
        <taxon>Chelicerata</taxon>
        <taxon>Merostomata</taxon>
        <taxon>Xiphosura</taxon>
        <taxon>Limulidae</taxon>
        <taxon>Limulus</taxon>
    </lineage>
</organism>
<keyword evidence="3" id="KW-0812">Transmembrane</keyword>
<dbReference type="SMART" id="SM01053">
    <property type="entry name" value="CaMBD"/>
    <property type="match status" value="1"/>
</dbReference>
<sequence length="227" mass="25673">MTTMYDFIVQSNKTPKGAGCTALVVAVIARKLELTRAEKHVHNFMMDTQLTKRMKNAAANVLRETWLIYKNTKLVKRVNSAKVRAHQRKFLLAIYRLRKVKMDQRKLTDNASTITDMAKTQNTVYEIVSDMNQRQETLEERVAVLEERLGVIQEQIQSLPETISFSLAQQLAKNQVPLEHRHTYLHPDDAASLAVRPNWSSMNLPPGQKGGGGLLPPLIPRAGSTEN</sequence>
<dbReference type="InterPro" id="IPR004178">
    <property type="entry name" value="CaM-bd_dom"/>
</dbReference>
<gene>
    <name evidence="12" type="primary">LOC106472990</name>
</gene>
<keyword evidence="4" id="KW-1133">Transmembrane helix</keyword>
<evidence type="ECO:0000256" key="6">
    <source>
        <dbReference type="ARBA" id="ARBA00023136"/>
    </source>
</evidence>
<dbReference type="RefSeq" id="XP_013789117.1">
    <property type="nucleotide sequence ID" value="XM_013933663.2"/>
</dbReference>
<dbReference type="InterPro" id="IPR036122">
    <property type="entry name" value="CaM-bd_dom_sf"/>
</dbReference>
<evidence type="ECO:0000259" key="10">
    <source>
        <dbReference type="SMART" id="SM01053"/>
    </source>
</evidence>
<evidence type="ECO:0000256" key="2">
    <source>
        <dbReference type="ARBA" id="ARBA00022448"/>
    </source>
</evidence>
<keyword evidence="7" id="KW-0407">Ion channel</keyword>
<name>A0ABM1BUU9_LIMPO</name>
<evidence type="ECO:0000256" key="5">
    <source>
        <dbReference type="ARBA" id="ARBA00023065"/>
    </source>
</evidence>
<reference evidence="12" key="1">
    <citation type="submission" date="2025-08" db="UniProtKB">
        <authorList>
            <consortium name="RefSeq"/>
        </authorList>
    </citation>
    <scope>IDENTIFICATION</scope>
    <source>
        <tissue evidence="12">Muscle</tissue>
    </source>
</reference>
<evidence type="ECO:0000313" key="12">
    <source>
        <dbReference type="RefSeq" id="XP_013789117.1"/>
    </source>
</evidence>
<evidence type="ECO:0000256" key="1">
    <source>
        <dbReference type="ARBA" id="ARBA00004141"/>
    </source>
</evidence>
<dbReference type="Gene3D" id="1.10.287.70">
    <property type="match status" value="1"/>
</dbReference>
<dbReference type="SUPFAM" id="SSF81327">
    <property type="entry name" value="Small-conductance potassium channel"/>
    <property type="match status" value="1"/>
</dbReference>
<keyword evidence="11" id="KW-1185">Reference proteome</keyword>
<dbReference type="InterPro" id="IPR015449">
    <property type="entry name" value="K_chnl_Ca-activ_SK"/>
</dbReference>
<proteinExistence type="predicted"/>
<dbReference type="Proteomes" id="UP000694941">
    <property type="component" value="Unplaced"/>
</dbReference>
<keyword evidence="6" id="KW-0472">Membrane</keyword>
<keyword evidence="5" id="KW-0406">Ion transport</keyword>
<evidence type="ECO:0000256" key="8">
    <source>
        <dbReference type="SAM" id="Coils"/>
    </source>
</evidence>
<accession>A0ABM1BUU9</accession>
<evidence type="ECO:0000256" key="3">
    <source>
        <dbReference type="ARBA" id="ARBA00022692"/>
    </source>
</evidence>
<evidence type="ECO:0000256" key="9">
    <source>
        <dbReference type="SAM" id="MobiDB-lite"/>
    </source>
</evidence>
<feature type="domain" description="Calmodulin-binding" evidence="10">
    <location>
        <begin position="47"/>
        <end position="123"/>
    </location>
</feature>
<feature type="coiled-coil region" evidence="8">
    <location>
        <begin position="128"/>
        <end position="155"/>
    </location>
</feature>
<evidence type="ECO:0000256" key="7">
    <source>
        <dbReference type="ARBA" id="ARBA00023303"/>
    </source>
</evidence>